<organism evidence="2">
    <name type="scientific">Ailuropoda melanoleuca</name>
    <name type="common">Giant panda</name>
    <dbReference type="NCBI Taxonomy" id="9646"/>
    <lineage>
        <taxon>Eukaryota</taxon>
        <taxon>Metazoa</taxon>
        <taxon>Chordata</taxon>
        <taxon>Craniata</taxon>
        <taxon>Vertebrata</taxon>
        <taxon>Euteleostomi</taxon>
        <taxon>Mammalia</taxon>
        <taxon>Eutheria</taxon>
        <taxon>Laurasiatheria</taxon>
        <taxon>Carnivora</taxon>
        <taxon>Caniformia</taxon>
        <taxon>Ursidae</taxon>
        <taxon>Ailuropoda</taxon>
    </lineage>
</organism>
<dbReference type="InParanoid" id="D2H2N3"/>
<accession>D2H2N3</accession>
<feature type="non-terminal residue" evidence="2">
    <location>
        <position position="1"/>
    </location>
</feature>
<evidence type="ECO:0000313" key="2">
    <source>
        <dbReference type="EMBL" id="EFB28362.1"/>
    </source>
</evidence>
<reference evidence="2" key="1">
    <citation type="journal article" date="2010" name="Nature">
        <title>The sequence and de novo assembly of the giant panda genome.</title>
        <authorList>
            <person name="Li R."/>
            <person name="Fan W."/>
            <person name="Tian G."/>
            <person name="Zhu H."/>
            <person name="He L."/>
            <person name="Cai J."/>
            <person name="Huang Q."/>
            <person name="Cai Q."/>
            <person name="Li B."/>
            <person name="Bai Y."/>
            <person name="Zhang Z."/>
            <person name="Zhang Y."/>
            <person name="Wang W."/>
            <person name="Li J."/>
            <person name="Wei F."/>
            <person name="Li H."/>
            <person name="Jian M."/>
            <person name="Li J."/>
            <person name="Zhang Z."/>
            <person name="Nielsen R."/>
            <person name="Li D."/>
            <person name="Gu W."/>
            <person name="Yang Z."/>
            <person name="Xuan Z."/>
            <person name="Ryder O.A."/>
            <person name="Leung F.C."/>
            <person name="Zhou Y."/>
            <person name="Cao J."/>
            <person name="Sun X."/>
            <person name="Fu Y."/>
            <person name="Fang X."/>
            <person name="Guo X."/>
            <person name="Wang B."/>
            <person name="Hou R."/>
            <person name="Shen F."/>
            <person name="Mu B."/>
            <person name="Ni P."/>
            <person name="Lin R."/>
            <person name="Qian W."/>
            <person name="Wang G."/>
            <person name="Yu C."/>
            <person name="Nie W."/>
            <person name="Wang J."/>
            <person name="Wu Z."/>
            <person name="Liang H."/>
            <person name="Min J."/>
            <person name="Wu Q."/>
            <person name="Cheng S."/>
            <person name="Ruan J."/>
            <person name="Wang M."/>
            <person name="Shi Z."/>
            <person name="Wen M."/>
            <person name="Liu B."/>
            <person name="Ren X."/>
            <person name="Zheng H."/>
            <person name="Dong D."/>
            <person name="Cook K."/>
            <person name="Shan G."/>
            <person name="Zhang H."/>
            <person name="Kosiol C."/>
            <person name="Xie X."/>
            <person name="Lu Z."/>
            <person name="Zheng H."/>
            <person name="Li Y."/>
            <person name="Steiner C.C."/>
            <person name="Lam T.T."/>
            <person name="Lin S."/>
            <person name="Zhang Q."/>
            <person name="Li G."/>
            <person name="Tian J."/>
            <person name="Gong T."/>
            <person name="Liu H."/>
            <person name="Zhang D."/>
            <person name="Fang L."/>
            <person name="Ye C."/>
            <person name="Zhang J."/>
            <person name="Hu W."/>
            <person name="Xu A."/>
            <person name="Ren Y."/>
            <person name="Zhang G."/>
            <person name="Bruford M.W."/>
            <person name="Li Q."/>
            <person name="Ma L."/>
            <person name="Guo Y."/>
            <person name="An N."/>
            <person name="Hu Y."/>
            <person name="Zheng Y."/>
            <person name="Shi Y."/>
            <person name="Li Z."/>
            <person name="Liu Q."/>
            <person name="Chen Y."/>
            <person name="Zhao J."/>
            <person name="Qu N."/>
            <person name="Zhao S."/>
            <person name="Tian F."/>
            <person name="Wang X."/>
            <person name="Wang H."/>
            <person name="Xu L."/>
            <person name="Liu X."/>
            <person name="Vinar T."/>
            <person name="Wang Y."/>
            <person name="Lam T.W."/>
            <person name="Yiu S.M."/>
            <person name="Liu S."/>
            <person name="Zhang H."/>
            <person name="Li D."/>
            <person name="Huang Y."/>
            <person name="Wang X."/>
            <person name="Yang G."/>
            <person name="Jiang Z."/>
            <person name="Wang J."/>
            <person name="Qin N."/>
            <person name="Li L."/>
            <person name="Li J."/>
            <person name="Bolund L."/>
            <person name="Kristiansen K."/>
            <person name="Wong G.K."/>
            <person name="Olson M."/>
            <person name="Zhang X."/>
            <person name="Li S."/>
            <person name="Yang H."/>
            <person name="Wang J."/>
            <person name="Wang J."/>
        </authorList>
    </citation>
    <scope>NUCLEOTIDE SEQUENCE [LARGE SCALE GENOMIC DNA]</scope>
</reference>
<protein>
    <submittedName>
        <fullName evidence="2">Uncharacterized protein</fullName>
    </submittedName>
</protein>
<feature type="compositionally biased region" description="Basic and acidic residues" evidence="1">
    <location>
        <begin position="7"/>
        <end position="24"/>
    </location>
</feature>
<feature type="region of interest" description="Disordered" evidence="1">
    <location>
        <begin position="1"/>
        <end position="27"/>
    </location>
</feature>
<dbReference type="EMBL" id="GL192444">
    <property type="protein sequence ID" value="EFB28362.1"/>
    <property type="molecule type" value="Genomic_DNA"/>
</dbReference>
<feature type="non-terminal residue" evidence="2">
    <location>
        <position position="107"/>
    </location>
</feature>
<dbReference type="Gene3D" id="2.30.30.100">
    <property type="match status" value="1"/>
</dbReference>
<proteinExistence type="predicted"/>
<sequence length="107" mass="12016">VSLLNKPKCEVTPEEPEKWEDRESNMGPLSVLTVSQDNTLMLIHGRNSEKPPAHVKASDGHSTWCWRSWTESPRAARAVSKVCHLSRLFLCRDLVVLVPQNTLIAGQ</sequence>
<dbReference type="AlphaFoldDB" id="D2H2N3"/>
<evidence type="ECO:0000256" key="1">
    <source>
        <dbReference type="SAM" id="MobiDB-lite"/>
    </source>
</evidence>
<name>D2H2N3_AILME</name>
<gene>
    <name evidence="2" type="ORF">PANDA_003898</name>
</gene>